<accession>L1IR45</accession>
<organism evidence="2">
    <name type="scientific">Guillardia theta (strain CCMP2712)</name>
    <name type="common">Cryptophyte</name>
    <dbReference type="NCBI Taxonomy" id="905079"/>
    <lineage>
        <taxon>Eukaryota</taxon>
        <taxon>Cryptophyceae</taxon>
        <taxon>Pyrenomonadales</taxon>
        <taxon>Geminigeraceae</taxon>
        <taxon>Guillardia</taxon>
    </lineage>
</organism>
<dbReference type="EnsemblProtists" id="EKX38751">
    <property type="protein sequence ID" value="EKX38751"/>
    <property type="gene ID" value="GUITHDRAFT_115080"/>
</dbReference>
<gene>
    <name evidence="2" type="ORF">GUITHDRAFT_115080</name>
</gene>
<feature type="compositionally biased region" description="Basic and acidic residues" evidence="1">
    <location>
        <begin position="122"/>
        <end position="137"/>
    </location>
</feature>
<dbReference type="EMBL" id="JH993045">
    <property type="protein sequence ID" value="EKX38751.1"/>
    <property type="molecule type" value="Genomic_DNA"/>
</dbReference>
<feature type="compositionally biased region" description="Basic and acidic residues" evidence="1">
    <location>
        <begin position="160"/>
        <end position="178"/>
    </location>
</feature>
<dbReference type="AlphaFoldDB" id="L1IR45"/>
<dbReference type="HOGENOM" id="CLU_961223_0_0_1"/>
<feature type="compositionally biased region" description="Basic and acidic residues" evidence="1">
    <location>
        <begin position="200"/>
        <end position="232"/>
    </location>
</feature>
<dbReference type="Proteomes" id="UP000011087">
    <property type="component" value="Unassembled WGS sequence"/>
</dbReference>
<reference evidence="4" key="2">
    <citation type="submission" date="2012-11" db="EMBL/GenBank/DDBJ databases">
        <authorList>
            <person name="Kuo A."/>
            <person name="Curtis B.A."/>
            <person name="Tanifuji G."/>
            <person name="Burki F."/>
            <person name="Gruber A."/>
            <person name="Irimia M."/>
            <person name="Maruyama S."/>
            <person name="Arias M.C."/>
            <person name="Ball S.G."/>
            <person name="Gile G.H."/>
            <person name="Hirakawa Y."/>
            <person name="Hopkins J.F."/>
            <person name="Rensing S.A."/>
            <person name="Schmutz J."/>
            <person name="Symeonidi A."/>
            <person name="Elias M."/>
            <person name="Eveleigh R.J."/>
            <person name="Herman E.K."/>
            <person name="Klute M.J."/>
            <person name="Nakayama T."/>
            <person name="Obornik M."/>
            <person name="Reyes-Prieto A."/>
            <person name="Armbrust E.V."/>
            <person name="Aves S.J."/>
            <person name="Beiko R.G."/>
            <person name="Coutinho P."/>
            <person name="Dacks J.B."/>
            <person name="Durnford D.G."/>
            <person name="Fast N.M."/>
            <person name="Green B.R."/>
            <person name="Grisdale C."/>
            <person name="Hempe F."/>
            <person name="Henrissat B."/>
            <person name="Hoppner M.P."/>
            <person name="Ishida K.-I."/>
            <person name="Kim E."/>
            <person name="Koreny L."/>
            <person name="Kroth P.G."/>
            <person name="Liu Y."/>
            <person name="Malik S.-B."/>
            <person name="Maier U.G."/>
            <person name="McRose D."/>
            <person name="Mock T."/>
            <person name="Neilson J.A."/>
            <person name="Onodera N.T."/>
            <person name="Poole A.M."/>
            <person name="Pritham E.J."/>
            <person name="Richards T.A."/>
            <person name="Rocap G."/>
            <person name="Roy S.W."/>
            <person name="Sarai C."/>
            <person name="Schaack S."/>
            <person name="Shirato S."/>
            <person name="Slamovits C.H."/>
            <person name="Spencer D.F."/>
            <person name="Suzuki S."/>
            <person name="Worden A.Z."/>
            <person name="Zauner S."/>
            <person name="Barry K."/>
            <person name="Bell C."/>
            <person name="Bharti A.K."/>
            <person name="Crow J.A."/>
            <person name="Grimwood J."/>
            <person name="Kramer R."/>
            <person name="Lindquist E."/>
            <person name="Lucas S."/>
            <person name="Salamov A."/>
            <person name="McFadden G.I."/>
            <person name="Lane C.E."/>
            <person name="Keeling P.J."/>
            <person name="Gray M.W."/>
            <person name="Grigoriev I.V."/>
            <person name="Archibald J.M."/>
        </authorList>
    </citation>
    <scope>NUCLEOTIDE SEQUENCE</scope>
    <source>
        <strain evidence="4">CCMP2712</strain>
    </source>
</reference>
<feature type="region of interest" description="Disordered" evidence="1">
    <location>
        <begin position="98"/>
        <end position="184"/>
    </location>
</feature>
<protein>
    <submittedName>
        <fullName evidence="2 3">Uncharacterized protein</fullName>
    </submittedName>
</protein>
<reference evidence="2 4" key="1">
    <citation type="journal article" date="2012" name="Nature">
        <title>Algal genomes reveal evolutionary mosaicism and the fate of nucleomorphs.</title>
        <authorList>
            <consortium name="DOE Joint Genome Institute"/>
            <person name="Curtis B.A."/>
            <person name="Tanifuji G."/>
            <person name="Burki F."/>
            <person name="Gruber A."/>
            <person name="Irimia M."/>
            <person name="Maruyama S."/>
            <person name="Arias M.C."/>
            <person name="Ball S.G."/>
            <person name="Gile G.H."/>
            <person name="Hirakawa Y."/>
            <person name="Hopkins J.F."/>
            <person name="Kuo A."/>
            <person name="Rensing S.A."/>
            <person name="Schmutz J."/>
            <person name="Symeonidi A."/>
            <person name="Elias M."/>
            <person name="Eveleigh R.J."/>
            <person name="Herman E.K."/>
            <person name="Klute M.J."/>
            <person name="Nakayama T."/>
            <person name="Obornik M."/>
            <person name="Reyes-Prieto A."/>
            <person name="Armbrust E.V."/>
            <person name="Aves S.J."/>
            <person name="Beiko R.G."/>
            <person name="Coutinho P."/>
            <person name="Dacks J.B."/>
            <person name="Durnford D.G."/>
            <person name="Fast N.M."/>
            <person name="Green B.R."/>
            <person name="Grisdale C.J."/>
            <person name="Hempel F."/>
            <person name="Henrissat B."/>
            <person name="Hoppner M.P."/>
            <person name="Ishida K."/>
            <person name="Kim E."/>
            <person name="Koreny L."/>
            <person name="Kroth P.G."/>
            <person name="Liu Y."/>
            <person name="Malik S.B."/>
            <person name="Maier U.G."/>
            <person name="McRose D."/>
            <person name="Mock T."/>
            <person name="Neilson J.A."/>
            <person name="Onodera N.T."/>
            <person name="Poole A.M."/>
            <person name="Pritham E.J."/>
            <person name="Richards T.A."/>
            <person name="Rocap G."/>
            <person name="Roy S.W."/>
            <person name="Sarai C."/>
            <person name="Schaack S."/>
            <person name="Shirato S."/>
            <person name="Slamovits C.H."/>
            <person name="Spencer D.F."/>
            <person name="Suzuki S."/>
            <person name="Worden A.Z."/>
            <person name="Zauner S."/>
            <person name="Barry K."/>
            <person name="Bell C."/>
            <person name="Bharti A.K."/>
            <person name="Crow J.A."/>
            <person name="Grimwood J."/>
            <person name="Kramer R."/>
            <person name="Lindquist E."/>
            <person name="Lucas S."/>
            <person name="Salamov A."/>
            <person name="McFadden G.I."/>
            <person name="Lane C.E."/>
            <person name="Keeling P.J."/>
            <person name="Gray M.W."/>
            <person name="Grigoriev I.V."/>
            <person name="Archibald J.M."/>
        </authorList>
    </citation>
    <scope>NUCLEOTIDE SEQUENCE</scope>
    <source>
        <strain evidence="2 4">CCMP2712</strain>
    </source>
</reference>
<name>L1IR45_GUITC</name>
<dbReference type="RefSeq" id="XP_005825731.1">
    <property type="nucleotide sequence ID" value="XM_005825674.1"/>
</dbReference>
<dbReference type="KEGG" id="gtt:GUITHDRAFT_115080"/>
<sequence>MSKISLSFKRILIQSAVVPATVMKLSCERMPSFLGMSRAGDADELNPEALAEITRTVQQEMAEQLKMITQEMNRLKAELYSENGGLAEIQRSLESFKSTKMLDNTSKDAEARRGQRAQVGREQARAESKPAPDKSDLEQAMAMLQERLKSPKAVRWGGATEREIPDNMRDVQEQRMGDVGRSAAESSAFDDILREALRSRNKDAETARRVREGPSSDAHQRLRDEERRRDARAGGTAASNSNDDGFNWKVALVIGILLLLGPFRNVLTELYEIFFPEDEDFNEDFLIQVD</sequence>
<feature type="region of interest" description="Disordered" evidence="1">
    <location>
        <begin position="200"/>
        <end position="240"/>
    </location>
</feature>
<keyword evidence="4" id="KW-1185">Reference proteome</keyword>
<evidence type="ECO:0000313" key="4">
    <source>
        <dbReference type="Proteomes" id="UP000011087"/>
    </source>
</evidence>
<evidence type="ECO:0000313" key="3">
    <source>
        <dbReference type="EnsemblProtists" id="EKX38751"/>
    </source>
</evidence>
<dbReference type="PaxDb" id="55529-EKX38751"/>
<reference evidence="3" key="3">
    <citation type="submission" date="2016-03" db="UniProtKB">
        <authorList>
            <consortium name="EnsemblProtists"/>
        </authorList>
    </citation>
    <scope>IDENTIFICATION</scope>
</reference>
<dbReference type="GeneID" id="17295519"/>
<evidence type="ECO:0000313" key="2">
    <source>
        <dbReference type="EMBL" id="EKX38751.1"/>
    </source>
</evidence>
<evidence type="ECO:0000256" key="1">
    <source>
        <dbReference type="SAM" id="MobiDB-lite"/>
    </source>
</evidence>
<proteinExistence type="predicted"/>